<evidence type="ECO:0000313" key="5">
    <source>
        <dbReference type="Proteomes" id="UP000245383"/>
    </source>
</evidence>
<dbReference type="AlphaFoldDB" id="A0A2T9YUU6"/>
<feature type="compositionally biased region" description="Basic and acidic residues" evidence="2">
    <location>
        <begin position="553"/>
        <end position="565"/>
    </location>
</feature>
<feature type="region of interest" description="Disordered" evidence="2">
    <location>
        <begin position="1"/>
        <end position="77"/>
    </location>
</feature>
<feature type="compositionally biased region" description="Basic and acidic residues" evidence="2">
    <location>
        <begin position="1018"/>
        <end position="1030"/>
    </location>
</feature>
<feature type="coiled-coil region" evidence="1">
    <location>
        <begin position="593"/>
        <end position="628"/>
    </location>
</feature>
<feature type="compositionally biased region" description="Polar residues" evidence="2">
    <location>
        <begin position="22"/>
        <end position="58"/>
    </location>
</feature>
<evidence type="ECO:0000313" key="4">
    <source>
        <dbReference type="EMBL" id="PVU96112.1"/>
    </source>
</evidence>
<evidence type="ECO:0000256" key="2">
    <source>
        <dbReference type="SAM" id="MobiDB-lite"/>
    </source>
</evidence>
<keyword evidence="5" id="KW-1185">Reference proteome</keyword>
<comment type="caution">
    <text evidence="4">The sequence shown here is derived from an EMBL/GenBank/DDBJ whole genome shotgun (WGS) entry which is preliminary data.</text>
</comment>
<organism evidence="4 5">
    <name type="scientific">Smittium simulii</name>
    <dbReference type="NCBI Taxonomy" id="133385"/>
    <lineage>
        <taxon>Eukaryota</taxon>
        <taxon>Fungi</taxon>
        <taxon>Fungi incertae sedis</taxon>
        <taxon>Zoopagomycota</taxon>
        <taxon>Kickxellomycotina</taxon>
        <taxon>Harpellomycetes</taxon>
        <taxon>Harpellales</taxon>
        <taxon>Legeriomycetaceae</taxon>
        <taxon>Smittium</taxon>
    </lineage>
</organism>
<sequence>MPPKNNQRTPVKKQAHQPEAVKQTSLNALNSPKAANQASLTSPKGANQGSSAALTSTKDINRQPLKTKSSPKKPDDVSSRTFVGFFKLIVYRTILAYVGFMLFFSCTPDSKYLVCKAKNEINSLVINPSISYLKTTDIGVKARELYNESINPYYLANIQPIVTTSNIIYKKQIKPTAVKYLNPVVLKLSDSTKKVFYFIHQKYAKSTIVKPYVDIMAQRYSLAQKQYISPNIKIINEFYSKVFTNNVIPFVNGIYLNSFKPFLKTYLHPFWNEKMKPFILVLPEKTYNFIRFYALPKFRHGAAVTLDSIEGVTINYVSPFTANTFSNLYKLYQQNLSPHIVSINQQYFEVYRLKYPVLDKITDVFGITVTFAKNLFETIKSSMLTFYCYSYEIITYKPHRILVMRRQNTIKLKANKKVLAKKTFESTEPILKENIEFLDKVKSSVFSSLNSDGSVKKILDKGSNIASEGLEFISNIFSSRFKDLSANLQGDTGSDVKKGNKAQIISNLKKDSVNNNDAKSIKNQSKTQEIKTEAKTLIKAKSNTDSDNIGIKPSHEKPNSDKKTPNTELSESNLNNNSDKEPINPAESIKVHVDVLKQQIKILKDKINKELLQEINDILNEAELITRSVSLTSETQNTVEISSTIHAALGIKDNGKSSDKTKDSTQESYSSTTGDTVNKSAALIQPSLTVSHTTNDDKSHSIESALKVKSIDALVGTDTSSEISSNKDTVLQNQITSITHESSPSDILSHDQEQKKIATNNQADTKEEYLKDENSSAENLSIQSIESAPTDKADEDIQADAPEINEHSHNSAVIEDVSDDVLVTLNFDLNNSIVTQSLVEISSDEPNAESIEKTMQLNSDLSSESLERESSDGNIEQISNVNKLSADTTNQENLPESQAHSTSAPESLISEYVKVVTNQPDESIKQSFVDLEADQTNENAKKAASDWVKGAKKSISEEIAKIKNRDNAIKNQNFEQDPEYQAIEKESDGILTETKASQLSTSEPIQNDSNQSMYNSEPVEKNAGSDEGLKFKANSGKVDILEEISKLKSDDIKIESTQDIASENTKIDKSSVTYQDTEPPKISATKKLRIKTIKKIKKKPNINTEIKLNDEL</sequence>
<feature type="compositionally biased region" description="Polar residues" evidence="2">
    <location>
        <begin position="873"/>
        <end position="905"/>
    </location>
</feature>
<gene>
    <name evidence="4" type="ORF">BB561_001362</name>
</gene>
<protein>
    <submittedName>
        <fullName evidence="4">Uncharacterized protein</fullName>
    </submittedName>
</protein>
<keyword evidence="1" id="KW-0175">Coiled coil</keyword>
<feature type="region of interest" description="Disordered" evidence="2">
    <location>
        <begin position="538"/>
        <end position="584"/>
    </location>
</feature>
<dbReference type="STRING" id="133385.A0A2T9YUU6"/>
<feature type="region of interest" description="Disordered" evidence="2">
    <location>
        <begin position="970"/>
        <end position="1030"/>
    </location>
</feature>
<feature type="compositionally biased region" description="Polar residues" evidence="2">
    <location>
        <begin position="994"/>
        <end position="1015"/>
    </location>
</feature>
<reference evidence="4 5" key="1">
    <citation type="journal article" date="2018" name="MBio">
        <title>Comparative Genomics Reveals the Core Gene Toolbox for the Fungus-Insect Symbiosis.</title>
        <authorList>
            <person name="Wang Y."/>
            <person name="Stata M."/>
            <person name="Wang W."/>
            <person name="Stajich J.E."/>
            <person name="White M.M."/>
            <person name="Moncalvo J.M."/>
        </authorList>
    </citation>
    <scope>NUCLEOTIDE SEQUENCE [LARGE SCALE GENOMIC DNA]</scope>
    <source>
        <strain evidence="4 5">SWE-8-4</strain>
    </source>
</reference>
<feature type="region of interest" description="Disordered" evidence="2">
    <location>
        <begin position="652"/>
        <end position="677"/>
    </location>
</feature>
<feature type="region of interest" description="Disordered" evidence="2">
    <location>
        <begin position="857"/>
        <end position="906"/>
    </location>
</feature>
<keyword evidence="3" id="KW-0472">Membrane</keyword>
<keyword evidence="3" id="KW-1133">Transmembrane helix</keyword>
<name>A0A2T9YUU6_9FUNG</name>
<evidence type="ECO:0000256" key="3">
    <source>
        <dbReference type="SAM" id="Phobius"/>
    </source>
</evidence>
<feature type="compositionally biased region" description="Polar residues" evidence="2">
    <location>
        <begin position="666"/>
        <end position="677"/>
    </location>
</feature>
<feature type="transmembrane region" description="Helical" evidence="3">
    <location>
        <begin position="82"/>
        <end position="104"/>
    </location>
</feature>
<dbReference type="EMBL" id="MBFR01000040">
    <property type="protein sequence ID" value="PVU96112.1"/>
    <property type="molecule type" value="Genomic_DNA"/>
</dbReference>
<proteinExistence type="predicted"/>
<feature type="compositionally biased region" description="Basic and acidic residues" evidence="2">
    <location>
        <begin position="653"/>
        <end position="665"/>
    </location>
</feature>
<keyword evidence="3" id="KW-0812">Transmembrane</keyword>
<accession>A0A2T9YUU6</accession>
<feature type="compositionally biased region" description="Low complexity" evidence="2">
    <location>
        <begin position="568"/>
        <end position="577"/>
    </location>
</feature>
<evidence type="ECO:0000256" key="1">
    <source>
        <dbReference type="SAM" id="Coils"/>
    </source>
</evidence>
<dbReference type="Proteomes" id="UP000245383">
    <property type="component" value="Unassembled WGS sequence"/>
</dbReference>